<dbReference type="AlphaFoldDB" id="A0A5S5CCK7"/>
<protein>
    <submittedName>
        <fullName evidence="1">Protein involved in gliding motility GldD</fullName>
    </submittedName>
</protein>
<keyword evidence="2" id="KW-1185">Reference proteome</keyword>
<evidence type="ECO:0000313" key="2">
    <source>
        <dbReference type="Proteomes" id="UP000324376"/>
    </source>
</evidence>
<reference evidence="1 2" key="1">
    <citation type="submission" date="2019-07" db="EMBL/GenBank/DDBJ databases">
        <title>Genomic Encyclopedia of Archaeal and Bacterial Type Strains, Phase II (KMG-II): from individual species to whole genera.</title>
        <authorList>
            <person name="Goeker M."/>
        </authorList>
    </citation>
    <scope>NUCLEOTIDE SEQUENCE [LARGE SCALE GENOMIC DNA]</scope>
    <source>
        <strain evidence="1 2">DSM 17527</strain>
    </source>
</reference>
<dbReference type="RefSeq" id="WP_317130838.1">
    <property type="nucleotide sequence ID" value="NZ_VNHU01000001.1"/>
</dbReference>
<dbReference type="NCBIfam" id="TIGR03512">
    <property type="entry name" value="GldD_lipo"/>
    <property type="match status" value="1"/>
</dbReference>
<evidence type="ECO:0000313" key="1">
    <source>
        <dbReference type="EMBL" id="TYP77111.1"/>
    </source>
</evidence>
<name>A0A5S5CCK7_9FLAO</name>
<dbReference type="Pfam" id="PF25593">
    <property type="entry name" value="GldD_lipo"/>
    <property type="match status" value="1"/>
</dbReference>
<gene>
    <name evidence="1" type="ORF">BD809_101259</name>
</gene>
<dbReference type="InterPro" id="IPR019850">
    <property type="entry name" value="GldD-like"/>
</dbReference>
<dbReference type="Proteomes" id="UP000324376">
    <property type="component" value="Unassembled WGS sequence"/>
</dbReference>
<sequence>MMKLNNAILFLVGILCMSCGGETFPKPKAMLRLQYPEPIYVQADTPCFYIFEINELAKLKPVNKHNKCWYNLEYPQLHAKVYVSYYPIKNNLDSLLRDAQNLTQEHVVKADGIAQKPYVNDKQKVYGMFYEVTGNAASQAQFYVTDSVNHFITGSAYFDVRPNYDSILPAANYLQNDIQHLMESIKWKTKD</sequence>
<comment type="caution">
    <text evidence="1">The sequence shown here is derived from an EMBL/GenBank/DDBJ whole genome shotgun (WGS) entry which is preliminary data.</text>
</comment>
<dbReference type="EMBL" id="VNHU01000001">
    <property type="protein sequence ID" value="TYP77111.1"/>
    <property type="molecule type" value="Genomic_DNA"/>
</dbReference>
<organism evidence="1 2">
    <name type="scientific">Aquimarina intermedia</name>
    <dbReference type="NCBI Taxonomy" id="350814"/>
    <lineage>
        <taxon>Bacteria</taxon>
        <taxon>Pseudomonadati</taxon>
        <taxon>Bacteroidota</taxon>
        <taxon>Flavobacteriia</taxon>
        <taxon>Flavobacteriales</taxon>
        <taxon>Flavobacteriaceae</taxon>
        <taxon>Aquimarina</taxon>
    </lineage>
</organism>
<accession>A0A5S5CCK7</accession>
<proteinExistence type="predicted"/>